<evidence type="ECO:0000313" key="1">
    <source>
        <dbReference type="EMBL" id="OHT11423.1"/>
    </source>
</evidence>
<dbReference type="GeneID" id="94835326"/>
<organism evidence="1 2">
    <name type="scientific">Tritrichomonas foetus</name>
    <dbReference type="NCBI Taxonomy" id="1144522"/>
    <lineage>
        <taxon>Eukaryota</taxon>
        <taxon>Metamonada</taxon>
        <taxon>Parabasalia</taxon>
        <taxon>Tritrichomonadida</taxon>
        <taxon>Tritrichomonadidae</taxon>
        <taxon>Tritrichomonas</taxon>
    </lineage>
</organism>
<evidence type="ECO:0000313" key="2">
    <source>
        <dbReference type="Proteomes" id="UP000179807"/>
    </source>
</evidence>
<dbReference type="VEuPathDB" id="TrichDB:TRFO_19157"/>
<dbReference type="AlphaFoldDB" id="A0A1J4KJA7"/>
<dbReference type="RefSeq" id="XP_068364559.1">
    <property type="nucleotide sequence ID" value="XM_068500622.1"/>
</dbReference>
<proteinExistence type="predicted"/>
<gene>
    <name evidence="1" type="ORF">TRFO_19157</name>
</gene>
<sequence length="622" mass="72653">MNLNYKDDNNNNFRKNRFIFLEEEEDNILNHERPPDNKPPFNFLDVNNSATEMYLLLCPPLSPSDTERCGVAYHAIYSIANLISQYPERSTEIMTICNNTVNYYNKEMDFSDIVSEYFYLGITPDVFTATLNLICQMMVCETRFFSKMFDNAFLTRLLSVVEDPKSIFKNDLNFDYLNPSNNLFDFTENIFNNNAFNFNNNINNDINQNINNVPEIEYSDEKIFLSRLAACSILNDYFEMYSHTTDEERNCMFMPDINDIAIFLINGVTNSPKESNSSIAIVQLIAKFVKFFALYISNGEILSSLFYLLINIIIDPECNAIKNAYFALIELNKSNIATNLYERVHFEQLFDLYMKNEFYQKNYTQYLMGLIDSALISENEELIILISGLLNKDLLFTMSHFRFIDEDEEKRDKNPNFKQNESNTENINENEYKIDYFNGFPIDNEDEEIESITYYEKNKNVIINFCNLCDDMINEPKFNFTNDLYSYGVINWMIQVAESTIFDIKRAAVNVLVHFISECDQEIMFNLIYNQNVIDISLNMILSNLDIYEGFIRALISILNIISDQNNNDQRKTQLFSKLVEENVFEVIEEAISNFSDEIEINEMAKHLLGFANAIHDSLKEA</sequence>
<keyword evidence="2" id="KW-1185">Reference proteome</keyword>
<comment type="caution">
    <text evidence="1">The sequence shown here is derived from an EMBL/GenBank/DDBJ whole genome shotgun (WGS) entry which is preliminary data.</text>
</comment>
<reference evidence="1" key="1">
    <citation type="submission" date="2016-10" db="EMBL/GenBank/DDBJ databases">
        <authorList>
            <person name="Benchimol M."/>
            <person name="Almeida L.G."/>
            <person name="Vasconcelos A.T."/>
            <person name="Perreira-Neves A."/>
            <person name="Rosa I.A."/>
            <person name="Tasca T."/>
            <person name="Bogo M.R."/>
            <person name="de Souza W."/>
        </authorList>
    </citation>
    <scope>NUCLEOTIDE SEQUENCE [LARGE SCALE GENOMIC DNA]</scope>
    <source>
        <strain evidence="1">K</strain>
    </source>
</reference>
<accession>A0A1J4KJA7</accession>
<dbReference type="Gene3D" id="1.25.10.10">
    <property type="entry name" value="Leucine-rich Repeat Variant"/>
    <property type="match status" value="1"/>
</dbReference>
<protein>
    <submittedName>
        <fullName evidence="1">Uncharacterized protein</fullName>
    </submittedName>
</protein>
<name>A0A1J4KJA7_9EUKA</name>
<dbReference type="Proteomes" id="UP000179807">
    <property type="component" value="Unassembled WGS sequence"/>
</dbReference>
<dbReference type="EMBL" id="MLAK01000588">
    <property type="protein sequence ID" value="OHT11423.1"/>
    <property type="molecule type" value="Genomic_DNA"/>
</dbReference>
<dbReference type="InterPro" id="IPR011989">
    <property type="entry name" value="ARM-like"/>
</dbReference>